<dbReference type="AlphaFoldDB" id="A0A174DCG4"/>
<accession>A0A174DCG4</accession>
<dbReference type="Proteomes" id="UP000266172">
    <property type="component" value="Unassembled WGS sequence"/>
</dbReference>
<dbReference type="InterPro" id="IPR005182">
    <property type="entry name" value="YdbS-like_PH"/>
</dbReference>
<gene>
    <name evidence="2" type="ORF">DWX93_14205</name>
</gene>
<dbReference type="EMBL" id="QRVL01000016">
    <property type="protein sequence ID" value="RGS37260.1"/>
    <property type="molecule type" value="Genomic_DNA"/>
</dbReference>
<sequence>MAEETNFSQGEAEEVKYQERKRILFFGLPWTFTKYTISQDMITIDEGLLKVEENDCYMYKVQDVKLSATLPERIFGLGTIICYTGDVTDKELRLIHIKHAKEIKNYLLKASEAARIKRRTLNMQDIGAGIADDVDL</sequence>
<evidence type="ECO:0000313" key="2">
    <source>
        <dbReference type="EMBL" id="RGS37260.1"/>
    </source>
</evidence>
<dbReference type="Pfam" id="PF03703">
    <property type="entry name" value="bPH_2"/>
    <property type="match status" value="1"/>
</dbReference>
<protein>
    <submittedName>
        <fullName evidence="2">PH domain-containing protein</fullName>
    </submittedName>
</protein>
<name>A0A174DCG4_9FIRM</name>
<proteinExistence type="predicted"/>
<comment type="caution">
    <text evidence="2">The sequence shown here is derived from an EMBL/GenBank/DDBJ whole genome shotgun (WGS) entry which is preliminary data.</text>
</comment>
<reference evidence="2 3" key="1">
    <citation type="submission" date="2018-08" db="EMBL/GenBank/DDBJ databases">
        <title>A genome reference for cultivated species of the human gut microbiota.</title>
        <authorList>
            <person name="Zou Y."/>
            <person name="Xue W."/>
            <person name="Luo G."/>
        </authorList>
    </citation>
    <scope>NUCLEOTIDE SEQUENCE [LARGE SCALE GENOMIC DNA]</scope>
    <source>
        <strain evidence="2 3">AF22-12AC</strain>
    </source>
</reference>
<dbReference type="RefSeq" id="WP_055230927.1">
    <property type="nucleotide sequence ID" value="NZ_CAUBGO010000009.1"/>
</dbReference>
<evidence type="ECO:0000259" key="1">
    <source>
        <dbReference type="Pfam" id="PF03703"/>
    </source>
</evidence>
<organism evidence="2 3">
    <name type="scientific">Roseburia hominis</name>
    <dbReference type="NCBI Taxonomy" id="301301"/>
    <lineage>
        <taxon>Bacteria</taxon>
        <taxon>Bacillati</taxon>
        <taxon>Bacillota</taxon>
        <taxon>Clostridia</taxon>
        <taxon>Lachnospirales</taxon>
        <taxon>Lachnospiraceae</taxon>
        <taxon>Roseburia</taxon>
    </lineage>
</organism>
<feature type="domain" description="YdbS-like PH" evidence="1">
    <location>
        <begin position="30"/>
        <end position="107"/>
    </location>
</feature>
<evidence type="ECO:0000313" key="3">
    <source>
        <dbReference type="Proteomes" id="UP000266172"/>
    </source>
</evidence>